<keyword evidence="2" id="KW-0472">Membrane</keyword>
<dbReference type="AlphaFoldDB" id="A0A0D6MQ55"/>
<organism evidence="3 4">
    <name type="scientific">Tanticharoenia sakaeratensis NBRC 103193</name>
    <dbReference type="NCBI Taxonomy" id="1231623"/>
    <lineage>
        <taxon>Bacteria</taxon>
        <taxon>Pseudomonadati</taxon>
        <taxon>Pseudomonadota</taxon>
        <taxon>Alphaproteobacteria</taxon>
        <taxon>Acetobacterales</taxon>
        <taxon>Acetobacteraceae</taxon>
        <taxon>Tanticharoenia</taxon>
    </lineage>
</organism>
<protein>
    <submittedName>
        <fullName evidence="3">Uncharacterized protein</fullName>
    </submittedName>
</protein>
<keyword evidence="4" id="KW-1185">Reference proteome</keyword>
<proteinExistence type="predicted"/>
<dbReference type="Proteomes" id="UP000032679">
    <property type="component" value="Unassembled WGS sequence"/>
</dbReference>
<dbReference type="STRING" id="1231623.Tasa_048_048"/>
<evidence type="ECO:0000313" key="3">
    <source>
        <dbReference type="EMBL" id="GAN55423.1"/>
    </source>
</evidence>
<gene>
    <name evidence="3" type="ORF">Tasa_048_048</name>
</gene>
<comment type="caution">
    <text evidence="3">The sequence shown here is derived from an EMBL/GenBank/DDBJ whole genome shotgun (WGS) entry which is preliminary data.</text>
</comment>
<reference evidence="3 4" key="1">
    <citation type="submission" date="2012-10" db="EMBL/GenBank/DDBJ databases">
        <title>Genome sequencing of Tanticharoenia sakaeratensis NBRC 103193.</title>
        <authorList>
            <person name="Azuma Y."/>
            <person name="Hadano H."/>
            <person name="Hirakawa H."/>
            <person name="Matsushita K."/>
        </authorList>
    </citation>
    <scope>NUCLEOTIDE SEQUENCE [LARGE SCALE GENOMIC DNA]</scope>
    <source>
        <strain evidence="3 4">NBRC 103193</strain>
    </source>
</reference>
<sequence>MAKFSHASPMPGSVPQSGGALVGTPVKQDRYIVYLVVMALAGWALASYDVNLLVLALPDIATSLLFRRPASARSASSFTGRSSASRSLPVMAWTRSVGARSG</sequence>
<evidence type="ECO:0000256" key="1">
    <source>
        <dbReference type="SAM" id="MobiDB-lite"/>
    </source>
</evidence>
<dbReference type="EMBL" id="BALE01000048">
    <property type="protein sequence ID" value="GAN55423.1"/>
    <property type="molecule type" value="Genomic_DNA"/>
</dbReference>
<name>A0A0D6MQ55_9PROT</name>
<keyword evidence="2" id="KW-0812">Transmembrane</keyword>
<evidence type="ECO:0000313" key="4">
    <source>
        <dbReference type="Proteomes" id="UP000032679"/>
    </source>
</evidence>
<feature type="region of interest" description="Disordered" evidence="1">
    <location>
        <begin position="1"/>
        <end position="22"/>
    </location>
</feature>
<feature type="transmembrane region" description="Helical" evidence="2">
    <location>
        <begin position="31"/>
        <end position="57"/>
    </location>
</feature>
<accession>A0A0D6MQ55</accession>
<keyword evidence="2" id="KW-1133">Transmembrane helix</keyword>
<evidence type="ECO:0000256" key="2">
    <source>
        <dbReference type="SAM" id="Phobius"/>
    </source>
</evidence>